<evidence type="ECO:0000313" key="11">
    <source>
        <dbReference type="EMBL" id="TFB90836.1"/>
    </source>
</evidence>
<dbReference type="PANTHER" id="PTHR42718">
    <property type="entry name" value="MAJOR FACILITATOR SUPERFAMILY MULTIDRUG TRANSPORTER MFSC"/>
    <property type="match status" value="1"/>
</dbReference>
<dbReference type="RefSeq" id="WP_134532848.1">
    <property type="nucleotide sequence ID" value="NZ_SOFG01000004.1"/>
</dbReference>
<dbReference type="CDD" id="cd17321">
    <property type="entry name" value="MFS_MMR_MDR_like"/>
    <property type="match status" value="1"/>
</dbReference>
<dbReference type="InterPro" id="IPR020846">
    <property type="entry name" value="MFS_dom"/>
</dbReference>
<sequence>MTDQRPATPTSPLARTESPRRRWAGLVFISVAVALIIVDSTIINVAIPSIVRDLAITSTQVQWVQESYTLVFAALLLVFGTLADRYGRRRILILGVVIFAAASVLASAAQSGDLLIGARLIQGIGGAMVLPTTLSLINANFRGRDRGIAFAIWGSTIGGMVAVGPLLGGWLTTYFSWRWAFGINVPLGVIIIIGVLVFVTESKDAGEPRRVDVVGAVLSVLTSATLVFGLIEGRSYGWWLTNKPMVIGGFTWPYEISPIPIAFAITLLAGTAFILWGLSRQRAGKTTLLAFSLFRIASFRNGNIAAMIVSLGEFGIILSLPLWLQNVLGYDALQTGFVLLALAIGSFVASGFAGAYGNRVSPETIVRVGIVLEIVGVAGLGLVITADASWLAIVPFLFVYGMGVGLATAQLTGVVLKDVPVEKSGQGSGTSSTARQIGSALGIAVLGTVLFTSVGASLDAKLADVPGLPESARTQVVDAVVDSAGAAIPALDAQSPAVATAARDAFSEGTRYSAFAAAGFLVIGLLATLRLSGTAPHRDGREPEADAGAPASVAVTPADKPV</sequence>
<comment type="caution">
    <text evidence="11">The sequence shown here is derived from an EMBL/GenBank/DDBJ whole genome shotgun (WGS) entry which is preliminary data.</text>
</comment>
<evidence type="ECO:0000313" key="12">
    <source>
        <dbReference type="Proteomes" id="UP000297608"/>
    </source>
</evidence>
<keyword evidence="12" id="KW-1185">Reference proteome</keyword>
<feature type="transmembrane region" description="Helical" evidence="9">
    <location>
        <begin position="364"/>
        <end position="384"/>
    </location>
</feature>
<comment type="subcellular location">
    <subcellularLocation>
        <location evidence="1">Cell membrane</location>
        <topology evidence="1">Multi-pass membrane protein</topology>
    </subcellularLocation>
</comment>
<feature type="transmembrane region" description="Helical" evidence="9">
    <location>
        <begin position="336"/>
        <end position="357"/>
    </location>
</feature>
<feature type="transmembrane region" description="Helical" evidence="9">
    <location>
        <begin position="259"/>
        <end position="278"/>
    </location>
</feature>
<dbReference type="SUPFAM" id="SSF103473">
    <property type="entry name" value="MFS general substrate transporter"/>
    <property type="match status" value="1"/>
</dbReference>
<comment type="similarity">
    <text evidence="2">Belongs to the major facilitator superfamily. EmrB family.</text>
</comment>
<dbReference type="InterPro" id="IPR004638">
    <property type="entry name" value="EmrB-like"/>
</dbReference>
<feature type="transmembrane region" description="Helical" evidence="9">
    <location>
        <begin position="116"/>
        <end position="137"/>
    </location>
</feature>
<evidence type="ECO:0000256" key="5">
    <source>
        <dbReference type="ARBA" id="ARBA00022692"/>
    </source>
</evidence>
<name>A0ABY2IJC8_9MICO</name>
<evidence type="ECO:0000256" key="2">
    <source>
        <dbReference type="ARBA" id="ARBA00008537"/>
    </source>
</evidence>
<dbReference type="NCBIfam" id="TIGR00711">
    <property type="entry name" value="efflux_EmrB"/>
    <property type="match status" value="1"/>
</dbReference>
<dbReference type="PROSITE" id="PS50850">
    <property type="entry name" value="MFS"/>
    <property type="match status" value="1"/>
</dbReference>
<feature type="transmembrane region" description="Helical" evidence="9">
    <location>
        <begin position="211"/>
        <end position="231"/>
    </location>
</feature>
<feature type="domain" description="Major facilitator superfamily (MFS) profile" evidence="10">
    <location>
        <begin position="25"/>
        <end position="536"/>
    </location>
</feature>
<dbReference type="PANTHER" id="PTHR42718:SF9">
    <property type="entry name" value="MAJOR FACILITATOR SUPERFAMILY MULTIDRUG TRANSPORTER MFSC"/>
    <property type="match status" value="1"/>
</dbReference>
<feature type="transmembrane region" description="Helical" evidence="9">
    <location>
        <begin position="177"/>
        <end position="199"/>
    </location>
</feature>
<evidence type="ECO:0000256" key="7">
    <source>
        <dbReference type="ARBA" id="ARBA00023136"/>
    </source>
</evidence>
<dbReference type="Gene3D" id="1.20.1250.20">
    <property type="entry name" value="MFS general substrate transporter like domains"/>
    <property type="match status" value="1"/>
</dbReference>
<feature type="transmembrane region" description="Helical" evidence="9">
    <location>
        <begin position="304"/>
        <end position="324"/>
    </location>
</feature>
<evidence type="ECO:0000256" key="3">
    <source>
        <dbReference type="ARBA" id="ARBA00022448"/>
    </source>
</evidence>
<accession>A0ABY2IJC8</accession>
<keyword evidence="3" id="KW-0813">Transport</keyword>
<dbReference type="InterPro" id="IPR011701">
    <property type="entry name" value="MFS"/>
</dbReference>
<evidence type="ECO:0000256" key="6">
    <source>
        <dbReference type="ARBA" id="ARBA00022989"/>
    </source>
</evidence>
<dbReference type="Pfam" id="PF07690">
    <property type="entry name" value="MFS_1"/>
    <property type="match status" value="1"/>
</dbReference>
<dbReference type="EMBL" id="SOFG01000004">
    <property type="protein sequence ID" value="TFB90836.1"/>
    <property type="molecule type" value="Genomic_DNA"/>
</dbReference>
<evidence type="ECO:0000256" key="4">
    <source>
        <dbReference type="ARBA" id="ARBA00022475"/>
    </source>
</evidence>
<gene>
    <name evidence="11" type="ORF">E3O44_04540</name>
</gene>
<evidence type="ECO:0000256" key="9">
    <source>
        <dbReference type="SAM" id="Phobius"/>
    </source>
</evidence>
<keyword evidence="7 9" id="KW-0472">Membrane</keyword>
<keyword evidence="4" id="KW-1003">Cell membrane</keyword>
<dbReference type="Gene3D" id="1.20.1720.10">
    <property type="entry name" value="Multidrug resistance protein D"/>
    <property type="match status" value="1"/>
</dbReference>
<feature type="region of interest" description="Disordered" evidence="8">
    <location>
        <begin position="535"/>
        <end position="562"/>
    </location>
</feature>
<organism evidence="11 12">
    <name type="scientific">Cryobacterium algoricola</name>
    <dbReference type="NCBI Taxonomy" id="1259183"/>
    <lineage>
        <taxon>Bacteria</taxon>
        <taxon>Bacillati</taxon>
        <taxon>Actinomycetota</taxon>
        <taxon>Actinomycetes</taxon>
        <taxon>Micrococcales</taxon>
        <taxon>Microbacteriaceae</taxon>
        <taxon>Cryobacterium</taxon>
    </lineage>
</organism>
<dbReference type="PRINTS" id="PR01036">
    <property type="entry name" value="TCRTETB"/>
</dbReference>
<feature type="transmembrane region" description="Helical" evidence="9">
    <location>
        <begin position="512"/>
        <end position="531"/>
    </location>
</feature>
<feature type="transmembrane region" description="Helical" evidence="9">
    <location>
        <begin position="390"/>
        <end position="416"/>
    </location>
</feature>
<feature type="transmembrane region" description="Helical" evidence="9">
    <location>
        <begin position="67"/>
        <end position="84"/>
    </location>
</feature>
<dbReference type="InterPro" id="IPR036259">
    <property type="entry name" value="MFS_trans_sf"/>
</dbReference>
<keyword evidence="6 9" id="KW-1133">Transmembrane helix</keyword>
<feature type="transmembrane region" description="Helical" evidence="9">
    <location>
        <begin position="91"/>
        <end position="110"/>
    </location>
</feature>
<evidence type="ECO:0000256" key="8">
    <source>
        <dbReference type="SAM" id="MobiDB-lite"/>
    </source>
</evidence>
<feature type="transmembrane region" description="Helical" evidence="9">
    <location>
        <begin position="437"/>
        <end position="458"/>
    </location>
</feature>
<protein>
    <submittedName>
        <fullName evidence="11">DHA2 family efflux MFS transporter permease subunit</fullName>
    </submittedName>
</protein>
<feature type="transmembrane region" description="Helical" evidence="9">
    <location>
        <begin position="23"/>
        <end position="47"/>
    </location>
</feature>
<keyword evidence="5 9" id="KW-0812">Transmembrane</keyword>
<proteinExistence type="inferred from homology"/>
<dbReference type="Proteomes" id="UP000297608">
    <property type="component" value="Unassembled WGS sequence"/>
</dbReference>
<evidence type="ECO:0000259" key="10">
    <source>
        <dbReference type="PROSITE" id="PS50850"/>
    </source>
</evidence>
<evidence type="ECO:0000256" key="1">
    <source>
        <dbReference type="ARBA" id="ARBA00004651"/>
    </source>
</evidence>
<reference evidence="11 12" key="1">
    <citation type="submission" date="2019-03" db="EMBL/GenBank/DDBJ databases">
        <title>Genomics of glacier-inhabiting Cryobacterium strains.</title>
        <authorList>
            <person name="Liu Q."/>
            <person name="Xin Y.-H."/>
        </authorList>
    </citation>
    <scope>NUCLEOTIDE SEQUENCE [LARGE SCALE GENOMIC DNA]</scope>
    <source>
        <strain evidence="11 12">MDB2-B</strain>
    </source>
</reference>
<feature type="transmembrane region" description="Helical" evidence="9">
    <location>
        <begin position="149"/>
        <end position="171"/>
    </location>
</feature>